<dbReference type="EMBL" id="BMJC01000001">
    <property type="protein sequence ID" value="GGA86434.1"/>
    <property type="molecule type" value="Genomic_DNA"/>
</dbReference>
<comment type="function">
    <text evidence="6">Specifically methylates the adenine in position 37 of tRNA(1)(Val) (anticodon cmo5UAC).</text>
</comment>
<dbReference type="PANTHER" id="PTHR47739:SF1">
    <property type="entry name" value="TRNA1(VAL) (ADENINE(37)-N6)-METHYLTRANSFERASE"/>
    <property type="match status" value="1"/>
</dbReference>
<dbReference type="InterPro" id="IPR022882">
    <property type="entry name" value="tRNA_adenine-N6_MeTrfase"/>
</dbReference>
<evidence type="ECO:0000256" key="6">
    <source>
        <dbReference type="HAMAP-Rule" id="MF_01872"/>
    </source>
</evidence>
<dbReference type="GO" id="GO:0003676">
    <property type="term" value="F:nucleic acid binding"/>
    <property type="evidence" value="ECO:0007669"/>
    <property type="project" value="InterPro"/>
</dbReference>
<reference evidence="8" key="1">
    <citation type="journal article" date="2014" name="Int. J. Syst. Evol. Microbiol.">
        <title>Complete genome sequence of Corynebacterium casei LMG S-19264T (=DSM 44701T), isolated from a smear-ripened cheese.</title>
        <authorList>
            <consortium name="US DOE Joint Genome Institute (JGI-PGF)"/>
            <person name="Walter F."/>
            <person name="Albersmeier A."/>
            <person name="Kalinowski J."/>
            <person name="Ruckert C."/>
        </authorList>
    </citation>
    <scope>NUCLEOTIDE SEQUENCE</scope>
    <source>
        <strain evidence="8">CGMCC 1.15448</strain>
    </source>
</reference>
<evidence type="ECO:0000256" key="3">
    <source>
        <dbReference type="ARBA" id="ARBA00022679"/>
    </source>
</evidence>
<evidence type="ECO:0000256" key="2">
    <source>
        <dbReference type="ARBA" id="ARBA00022603"/>
    </source>
</evidence>
<accession>A0A8J2U8K6</accession>
<keyword evidence="2 6" id="KW-0489">Methyltransferase</keyword>
<dbReference type="HAMAP" id="MF_01872">
    <property type="entry name" value="tRNA_methyltr_YfiC"/>
    <property type="match status" value="1"/>
</dbReference>
<dbReference type="Gene3D" id="3.40.50.150">
    <property type="entry name" value="Vaccinia Virus protein VP39"/>
    <property type="match status" value="1"/>
</dbReference>
<keyword evidence="4 6" id="KW-0949">S-adenosyl-L-methionine</keyword>
<dbReference type="InterPro" id="IPR002052">
    <property type="entry name" value="DNA_methylase_N6_adenine_CS"/>
</dbReference>
<evidence type="ECO:0000313" key="8">
    <source>
        <dbReference type="EMBL" id="GGA86434.1"/>
    </source>
</evidence>
<dbReference type="InterPro" id="IPR007848">
    <property type="entry name" value="Small_mtfrase_dom"/>
</dbReference>
<evidence type="ECO:0000256" key="4">
    <source>
        <dbReference type="ARBA" id="ARBA00022691"/>
    </source>
</evidence>
<evidence type="ECO:0000313" key="9">
    <source>
        <dbReference type="Proteomes" id="UP000607559"/>
    </source>
</evidence>
<reference evidence="8" key="2">
    <citation type="submission" date="2020-09" db="EMBL/GenBank/DDBJ databases">
        <authorList>
            <person name="Sun Q."/>
            <person name="Zhou Y."/>
        </authorList>
    </citation>
    <scope>NUCLEOTIDE SEQUENCE</scope>
    <source>
        <strain evidence="8">CGMCC 1.15448</strain>
    </source>
</reference>
<keyword evidence="1 6" id="KW-0963">Cytoplasm</keyword>
<name>A0A8J2U8K6_9BACT</name>
<comment type="catalytic activity">
    <reaction evidence="6">
        <text>adenosine(37) in tRNA1(Val) + S-adenosyl-L-methionine = N(6)-methyladenosine(37) in tRNA1(Val) + S-adenosyl-L-homocysteine + H(+)</text>
        <dbReference type="Rhea" id="RHEA:43160"/>
        <dbReference type="Rhea" id="RHEA-COMP:10369"/>
        <dbReference type="Rhea" id="RHEA-COMP:10370"/>
        <dbReference type="ChEBI" id="CHEBI:15378"/>
        <dbReference type="ChEBI" id="CHEBI:57856"/>
        <dbReference type="ChEBI" id="CHEBI:59789"/>
        <dbReference type="ChEBI" id="CHEBI:74411"/>
        <dbReference type="ChEBI" id="CHEBI:74449"/>
        <dbReference type="EC" id="2.1.1.223"/>
    </reaction>
</comment>
<comment type="subcellular location">
    <subcellularLocation>
        <location evidence="6">Cytoplasm</location>
    </subcellularLocation>
</comment>
<keyword evidence="5 6" id="KW-0819">tRNA processing</keyword>
<dbReference type="PANTHER" id="PTHR47739">
    <property type="entry name" value="TRNA1(VAL) (ADENINE(37)-N6)-METHYLTRANSFERASE"/>
    <property type="match status" value="1"/>
</dbReference>
<dbReference type="AlphaFoldDB" id="A0A8J2U8K6"/>
<feature type="domain" description="Methyltransferase small" evidence="7">
    <location>
        <begin position="41"/>
        <end position="122"/>
    </location>
</feature>
<dbReference type="Proteomes" id="UP000607559">
    <property type="component" value="Unassembled WGS sequence"/>
</dbReference>
<dbReference type="EC" id="2.1.1.223" evidence="6"/>
<evidence type="ECO:0000259" key="7">
    <source>
        <dbReference type="Pfam" id="PF05175"/>
    </source>
</evidence>
<dbReference type="InterPro" id="IPR029063">
    <property type="entry name" value="SAM-dependent_MTases_sf"/>
</dbReference>
<proteinExistence type="inferred from homology"/>
<protein>
    <recommendedName>
        <fullName evidence="6">tRNA1(Val) (adenine(37)-N6)-methyltransferase</fullName>
        <ecNumber evidence="6">2.1.1.223</ecNumber>
    </recommendedName>
    <alternativeName>
        <fullName evidence="6">tRNA m6A37 methyltransferase</fullName>
    </alternativeName>
</protein>
<dbReference type="GO" id="GO:0005737">
    <property type="term" value="C:cytoplasm"/>
    <property type="evidence" value="ECO:0007669"/>
    <property type="project" value="UniProtKB-SubCell"/>
</dbReference>
<dbReference type="SUPFAM" id="SSF53335">
    <property type="entry name" value="S-adenosyl-L-methionine-dependent methyltransferases"/>
    <property type="match status" value="1"/>
</dbReference>
<gene>
    <name evidence="8" type="ORF">GCM10011511_06860</name>
</gene>
<keyword evidence="3 6" id="KW-0808">Transferase</keyword>
<dbReference type="InterPro" id="IPR050210">
    <property type="entry name" value="tRNA_Adenine-N(6)_MTase"/>
</dbReference>
<dbReference type="PROSITE" id="PS00092">
    <property type="entry name" value="N6_MTASE"/>
    <property type="match status" value="1"/>
</dbReference>
<keyword evidence="9" id="KW-1185">Reference proteome</keyword>
<organism evidence="8 9">
    <name type="scientific">Puia dinghuensis</name>
    <dbReference type="NCBI Taxonomy" id="1792502"/>
    <lineage>
        <taxon>Bacteria</taxon>
        <taxon>Pseudomonadati</taxon>
        <taxon>Bacteroidota</taxon>
        <taxon>Chitinophagia</taxon>
        <taxon>Chitinophagales</taxon>
        <taxon>Chitinophagaceae</taxon>
        <taxon>Puia</taxon>
    </lineage>
</organism>
<comment type="similarity">
    <text evidence="6">Belongs to the methyltransferase superfamily. tRNA (adenine-N(6)-)-methyltransferase family.</text>
</comment>
<dbReference type="GO" id="GO:0016430">
    <property type="term" value="F:tRNA (adenine-N6)-methyltransferase activity"/>
    <property type="evidence" value="ECO:0007669"/>
    <property type="project" value="UniProtKB-UniRule"/>
</dbReference>
<dbReference type="RefSeq" id="WP_188928573.1">
    <property type="nucleotide sequence ID" value="NZ_BMJC01000001.1"/>
</dbReference>
<evidence type="ECO:0000256" key="5">
    <source>
        <dbReference type="ARBA" id="ARBA00022694"/>
    </source>
</evidence>
<dbReference type="GO" id="GO:0032259">
    <property type="term" value="P:methylation"/>
    <property type="evidence" value="ECO:0007669"/>
    <property type="project" value="UniProtKB-KW"/>
</dbReference>
<sequence>MPNPYFQFKQFMIRQDQCAMKVCTDACILGAWFANKAPAWSQVLDIGSGTGLLMLMLAQKHKGEIRGIELDLDAYRQLKDNIGQSPWKQMLKVFPGDVRSFTFPGKFDFIITNPPFYEDDLPAASDAVNLARHSKELTLAELLTVIHANLSPEGAFGILLPYHRAAWFEETAASAYGFCLKEKLLVRQTPRHDFFRSILYFSRRREGFVPTTELTIQNSEGVYTEDFAELMRDYYLYL</sequence>
<dbReference type="Pfam" id="PF05175">
    <property type="entry name" value="MTS"/>
    <property type="match status" value="1"/>
</dbReference>
<comment type="caution">
    <text evidence="8">The sequence shown here is derived from an EMBL/GenBank/DDBJ whole genome shotgun (WGS) entry which is preliminary data.</text>
</comment>
<dbReference type="CDD" id="cd02440">
    <property type="entry name" value="AdoMet_MTases"/>
    <property type="match status" value="1"/>
</dbReference>
<evidence type="ECO:0000256" key="1">
    <source>
        <dbReference type="ARBA" id="ARBA00022490"/>
    </source>
</evidence>
<dbReference type="GO" id="GO:0008033">
    <property type="term" value="P:tRNA processing"/>
    <property type="evidence" value="ECO:0007669"/>
    <property type="project" value="UniProtKB-UniRule"/>
</dbReference>